<dbReference type="GO" id="GO:0006979">
    <property type="term" value="P:response to oxidative stress"/>
    <property type="evidence" value="ECO:0007669"/>
    <property type="project" value="TreeGrafter"/>
</dbReference>
<feature type="domain" description="Pyruvate:ferredoxin oxidoreductase core" evidence="4">
    <location>
        <begin position="300"/>
        <end position="401"/>
    </location>
</feature>
<dbReference type="RefSeq" id="WP_244551587.1">
    <property type="nucleotide sequence ID" value="NZ_FTMD01000002.1"/>
</dbReference>
<proteinExistence type="predicted"/>
<dbReference type="SUPFAM" id="SSF52922">
    <property type="entry name" value="TK C-terminal domain-like"/>
    <property type="match status" value="1"/>
</dbReference>
<dbReference type="GO" id="GO:0016491">
    <property type="term" value="F:oxidoreductase activity"/>
    <property type="evidence" value="ECO:0007669"/>
    <property type="project" value="UniProtKB-KW"/>
</dbReference>
<dbReference type="InterPro" id="IPR002880">
    <property type="entry name" value="Pyrv_Fd/Flavodoxin_OxRdtase_N"/>
</dbReference>
<keyword evidence="5" id="KW-0670">Pyruvate</keyword>
<dbReference type="Gene3D" id="3.40.50.920">
    <property type="match status" value="1"/>
</dbReference>
<dbReference type="InterPro" id="IPR033412">
    <property type="entry name" value="PFOR_II"/>
</dbReference>
<organism evidence="5 6">
    <name type="scientific">Aromatoleum tolulyticum</name>
    <dbReference type="NCBI Taxonomy" id="34027"/>
    <lineage>
        <taxon>Bacteria</taxon>
        <taxon>Pseudomonadati</taxon>
        <taxon>Pseudomonadota</taxon>
        <taxon>Betaproteobacteria</taxon>
        <taxon>Rhodocyclales</taxon>
        <taxon>Rhodocyclaceae</taxon>
        <taxon>Aromatoleum</taxon>
    </lineage>
</organism>
<evidence type="ECO:0000259" key="4">
    <source>
        <dbReference type="Pfam" id="PF17147"/>
    </source>
</evidence>
<evidence type="ECO:0000256" key="2">
    <source>
        <dbReference type="SAM" id="MobiDB-lite"/>
    </source>
</evidence>
<feature type="region of interest" description="Disordered" evidence="2">
    <location>
        <begin position="1"/>
        <end position="23"/>
    </location>
</feature>
<sequence>MNEVVEKTAPLTEPAAEGIAQGPDKAVTKKEPKILVCDGNEAAAWGVVLSRPDMVAVYPITPQSSLAEYVAQFVADGVLDAELVEAEGEHSVLSVLHGAALAGARTYTASCGQGLAFMFEPYFRTPNLRLPIVMSIVNRDGITPQCVWGGQQDAMTVREVGWVQLFCETVQEVLDTIVMAYRIAEDRSVMLPVNVNHDGNYLSNGIVRIELPEQAEVDDFLGAPDVNWHAALDPKRPMGVDPLTGGATGPGPALFVGYRRGHCEGMQNALRVIVDVHEEWARRFGRRYAPLVEEYRLDGADYALVTIGSMAGAAKDAVDAARERGEPVGLIRIKTLRPFPLDAMVTALDKVRAVGVVDRAVSYGWNSGPVHQETLAALQYCPHRVPCLSLIGGLAGADLTEAHFAHAIAETARLLVSPCPREPVWLNAEDR</sequence>
<dbReference type="NCBIfam" id="NF045764">
    <property type="entry name" value="PhenlGlyoxDHPadG"/>
    <property type="match status" value="1"/>
</dbReference>
<dbReference type="InterPro" id="IPR029061">
    <property type="entry name" value="THDP-binding"/>
</dbReference>
<dbReference type="InterPro" id="IPR009014">
    <property type="entry name" value="Transketo_C/PFOR_II"/>
</dbReference>
<dbReference type="InterPro" id="IPR050722">
    <property type="entry name" value="Pyruvate:ferred/Flavod_OxRd"/>
</dbReference>
<dbReference type="EMBL" id="FTMD01000002">
    <property type="protein sequence ID" value="SIQ03773.1"/>
    <property type="molecule type" value="Genomic_DNA"/>
</dbReference>
<evidence type="ECO:0000256" key="1">
    <source>
        <dbReference type="ARBA" id="ARBA00023002"/>
    </source>
</evidence>
<dbReference type="AlphaFoldDB" id="A0A1N6PHL2"/>
<protein>
    <submittedName>
        <fullName evidence="5">Pyruvate ferredoxin oxidoreductase alpha subunit/phenylglyoxylate dehydrogenase alpha subunit</fullName>
    </submittedName>
</protein>
<dbReference type="FunFam" id="3.40.50.970:FF:000012">
    <property type="entry name" value="Pyruvate:ferredoxin (Flavodoxin) oxidoreductase"/>
    <property type="match status" value="1"/>
</dbReference>
<dbReference type="CDD" id="cd07034">
    <property type="entry name" value="TPP_PYR_PFOR_IOR-alpha_like"/>
    <property type="match status" value="1"/>
</dbReference>
<dbReference type="PANTHER" id="PTHR32154">
    <property type="entry name" value="PYRUVATE-FLAVODOXIN OXIDOREDUCTASE-RELATED"/>
    <property type="match status" value="1"/>
</dbReference>
<name>A0A1N6PHL2_9RHOO</name>
<accession>A0A1N6PHL2</accession>
<dbReference type="SUPFAM" id="SSF52518">
    <property type="entry name" value="Thiamin diphosphate-binding fold (THDP-binding)"/>
    <property type="match status" value="1"/>
</dbReference>
<dbReference type="Gene3D" id="3.40.50.970">
    <property type="match status" value="1"/>
</dbReference>
<dbReference type="Pfam" id="PF17147">
    <property type="entry name" value="PFOR_II"/>
    <property type="match status" value="1"/>
</dbReference>
<reference evidence="6" key="1">
    <citation type="submission" date="2017-01" db="EMBL/GenBank/DDBJ databases">
        <authorList>
            <person name="Varghese N."/>
            <person name="Submissions S."/>
        </authorList>
    </citation>
    <scope>NUCLEOTIDE SEQUENCE [LARGE SCALE GENOMIC DNA]</scope>
    <source>
        <strain evidence="6">ATCC 51758</strain>
    </source>
</reference>
<dbReference type="STRING" id="34027.SAMN05421829_10248"/>
<dbReference type="Pfam" id="PF01855">
    <property type="entry name" value="POR_N"/>
    <property type="match status" value="1"/>
</dbReference>
<dbReference type="PANTHER" id="PTHR32154:SF0">
    <property type="entry name" value="PYRUVATE-FLAVODOXIN OXIDOREDUCTASE-RELATED"/>
    <property type="match status" value="1"/>
</dbReference>
<feature type="domain" description="Pyruvate flavodoxin/ferredoxin oxidoreductase pyrimidine binding" evidence="3">
    <location>
        <begin position="50"/>
        <end position="247"/>
    </location>
</feature>
<evidence type="ECO:0000313" key="5">
    <source>
        <dbReference type="EMBL" id="SIQ03773.1"/>
    </source>
</evidence>
<keyword evidence="1" id="KW-0560">Oxidoreductase</keyword>
<keyword evidence="6" id="KW-1185">Reference proteome</keyword>
<evidence type="ECO:0000313" key="6">
    <source>
        <dbReference type="Proteomes" id="UP000186819"/>
    </source>
</evidence>
<evidence type="ECO:0000259" key="3">
    <source>
        <dbReference type="Pfam" id="PF01855"/>
    </source>
</evidence>
<dbReference type="Proteomes" id="UP000186819">
    <property type="component" value="Unassembled WGS sequence"/>
</dbReference>
<gene>
    <name evidence="5" type="ORF">SAMN05421829_10248</name>
</gene>
<dbReference type="InterPro" id="IPR054807">
    <property type="entry name" value="PadG"/>
</dbReference>